<dbReference type="Proteomes" id="UP000759537">
    <property type="component" value="Unassembled WGS sequence"/>
</dbReference>
<evidence type="ECO:0000313" key="4">
    <source>
        <dbReference type="EMBL" id="KAF8472189.1"/>
    </source>
</evidence>
<sequence>MDASQFSRWTRFAKKGGIGKCVALKNCAAEHPGDLMFFKGDEITVLMQIADDDGVFLGYCEGVVGRFAAAYVQFTGKL</sequence>
<dbReference type="SUPFAM" id="SSF50044">
    <property type="entry name" value="SH3-domain"/>
    <property type="match status" value="1"/>
</dbReference>
<dbReference type="SMART" id="SM00326">
    <property type="entry name" value="SH3"/>
    <property type="match status" value="1"/>
</dbReference>
<evidence type="ECO:0000259" key="3">
    <source>
        <dbReference type="PROSITE" id="PS50002"/>
    </source>
</evidence>
<keyword evidence="1 2" id="KW-0728">SH3 domain</keyword>
<dbReference type="Pfam" id="PF07653">
    <property type="entry name" value="SH3_2"/>
    <property type="match status" value="1"/>
</dbReference>
<evidence type="ECO:0000256" key="2">
    <source>
        <dbReference type="PROSITE-ProRule" id="PRU00192"/>
    </source>
</evidence>
<gene>
    <name evidence="4" type="ORF">DFH94DRAFT_611074</name>
</gene>
<dbReference type="InterPro" id="IPR036028">
    <property type="entry name" value="SH3-like_dom_sf"/>
</dbReference>
<accession>A0A9P5MMU0</accession>
<evidence type="ECO:0000256" key="1">
    <source>
        <dbReference type="ARBA" id="ARBA00022443"/>
    </source>
</evidence>
<reference evidence="4" key="1">
    <citation type="submission" date="2019-10" db="EMBL/GenBank/DDBJ databases">
        <authorList>
            <consortium name="DOE Joint Genome Institute"/>
            <person name="Kuo A."/>
            <person name="Miyauchi S."/>
            <person name="Kiss E."/>
            <person name="Drula E."/>
            <person name="Kohler A."/>
            <person name="Sanchez-Garcia M."/>
            <person name="Andreopoulos B."/>
            <person name="Barry K.W."/>
            <person name="Bonito G."/>
            <person name="Buee M."/>
            <person name="Carver A."/>
            <person name="Chen C."/>
            <person name="Cichocki N."/>
            <person name="Clum A."/>
            <person name="Culley D."/>
            <person name="Crous P.W."/>
            <person name="Fauchery L."/>
            <person name="Girlanda M."/>
            <person name="Hayes R."/>
            <person name="Keri Z."/>
            <person name="LaButti K."/>
            <person name="Lipzen A."/>
            <person name="Lombard V."/>
            <person name="Magnuson J."/>
            <person name="Maillard F."/>
            <person name="Morin E."/>
            <person name="Murat C."/>
            <person name="Nolan M."/>
            <person name="Ohm R."/>
            <person name="Pangilinan J."/>
            <person name="Pereira M."/>
            <person name="Perotto S."/>
            <person name="Peter M."/>
            <person name="Riley R."/>
            <person name="Sitrit Y."/>
            <person name="Stielow B."/>
            <person name="Szollosi G."/>
            <person name="Zifcakova L."/>
            <person name="Stursova M."/>
            <person name="Spatafora J.W."/>
            <person name="Tedersoo L."/>
            <person name="Vaario L.-M."/>
            <person name="Yamada A."/>
            <person name="Yan M."/>
            <person name="Wang P."/>
            <person name="Xu J."/>
            <person name="Bruns T."/>
            <person name="Baldrian P."/>
            <person name="Vilgalys R."/>
            <person name="Henrissat B."/>
            <person name="Grigoriev I.V."/>
            <person name="Hibbett D."/>
            <person name="Nagy L.G."/>
            <person name="Martin F.M."/>
        </authorList>
    </citation>
    <scope>NUCLEOTIDE SEQUENCE</scope>
    <source>
        <strain evidence="4">Prilba</strain>
    </source>
</reference>
<evidence type="ECO:0000313" key="5">
    <source>
        <dbReference type="Proteomes" id="UP000759537"/>
    </source>
</evidence>
<feature type="non-terminal residue" evidence="4">
    <location>
        <position position="1"/>
    </location>
</feature>
<protein>
    <recommendedName>
        <fullName evidence="3">SH3 domain-containing protein</fullName>
    </recommendedName>
</protein>
<dbReference type="EMBL" id="WHVB01000021">
    <property type="protein sequence ID" value="KAF8472189.1"/>
    <property type="molecule type" value="Genomic_DNA"/>
</dbReference>
<organism evidence="4 5">
    <name type="scientific">Russula ochroleuca</name>
    <dbReference type="NCBI Taxonomy" id="152965"/>
    <lineage>
        <taxon>Eukaryota</taxon>
        <taxon>Fungi</taxon>
        <taxon>Dikarya</taxon>
        <taxon>Basidiomycota</taxon>
        <taxon>Agaricomycotina</taxon>
        <taxon>Agaricomycetes</taxon>
        <taxon>Russulales</taxon>
        <taxon>Russulaceae</taxon>
        <taxon>Russula</taxon>
    </lineage>
</organism>
<dbReference type="Gene3D" id="2.30.30.40">
    <property type="entry name" value="SH3 Domains"/>
    <property type="match status" value="1"/>
</dbReference>
<comment type="caution">
    <text evidence="4">The sequence shown here is derived from an EMBL/GenBank/DDBJ whole genome shotgun (WGS) entry which is preliminary data.</text>
</comment>
<name>A0A9P5MMU0_9AGAM</name>
<feature type="domain" description="SH3" evidence="3">
    <location>
        <begin position="16"/>
        <end position="77"/>
    </location>
</feature>
<keyword evidence="5" id="KW-1185">Reference proteome</keyword>
<dbReference type="InterPro" id="IPR001452">
    <property type="entry name" value="SH3_domain"/>
</dbReference>
<dbReference type="OrthoDB" id="159449at2759"/>
<proteinExistence type="predicted"/>
<dbReference type="PROSITE" id="PS50002">
    <property type="entry name" value="SH3"/>
    <property type="match status" value="1"/>
</dbReference>
<reference evidence="4" key="2">
    <citation type="journal article" date="2020" name="Nat. Commun.">
        <title>Large-scale genome sequencing of mycorrhizal fungi provides insights into the early evolution of symbiotic traits.</title>
        <authorList>
            <person name="Miyauchi S."/>
            <person name="Kiss E."/>
            <person name="Kuo A."/>
            <person name="Drula E."/>
            <person name="Kohler A."/>
            <person name="Sanchez-Garcia M."/>
            <person name="Morin E."/>
            <person name="Andreopoulos B."/>
            <person name="Barry K.W."/>
            <person name="Bonito G."/>
            <person name="Buee M."/>
            <person name="Carver A."/>
            <person name="Chen C."/>
            <person name="Cichocki N."/>
            <person name="Clum A."/>
            <person name="Culley D."/>
            <person name="Crous P.W."/>
            <person name="Fauchery L."/>
            <person name="Girlanda M."/>
            <person name="Hayes R.D."/>
            <person name="Keri Z."/>
            <person name="LaButti K."/>
            <person name="Lipzen A."/>
            <person name="Lombard V."/>
            <person name="Magnuson J."/>
            <person name="Maillard F."/>
            <person name="Murat C."/>
            <person name="Nolan M."/>
            <person name="Ohm R.A."/>
            <person name="Pangilinan J."/>
            <person name="Pereira M.F."/>
            <person name="Perotto S."/>
            <person name="Peter M."/>
            <person name="Pfister S."/>
            <person name="Riley R."/>
            <person name="Sitrit Y."/>
            <person name="Stielow J.B."/>
            <person name="Szollosi G."/>
            <person name="Zifcakova L."/>
            <person name="Stursova M."/>
            <person name="Spatafora J.W."/>
            <person name="Tedersoo L."/>
            <person name="Vaario L.M."/>
            <person name="Yamada A."/>
            <person name="Yan M."/>
            <person name="Wang P."/>
            <person name="Xu J."/>
            <person name="Bruns T."/>
            <person name="Baldrian P."/>
            <person name="Vilgalys R."/>
            <person name="Dunand C."/>
            <person name="Henrissat B."/>
            <person name="Grigoriev I.V."/>
            <person name="Hibbett D."/>
            <person name="Nagy L.G."/>
            <person name="Martin F.M."/>
        </authorList>
    </citation>
    <scope>NUCLEOTIDE SEQUENCE</scope>
    <source>
        <strain evidence="4">Prilba</strain>
    </source>
</reference>
<dbReference type="AlphaFoldDB" id="A0A9P5MMU0"/>